<evidence type="ECO:0000259" key="2">
    <source>
        <dbReference type="Pfam" id="PF13480"/>
    </source>
</evidence>
<dbReference type="OrthoDB" id="9773932at2"/>
<keyword evidence="1" id="KW-0175">Coiled coil</keyword>
<keyword evidence="3" id="KW-0808">Transferase</keyword>
<dbReference type="GO" id="GO:0016740">
    <property type="term" value="F:transferase activity"/>
    <property type="evidence" value="ECO:0007669"/>
    <property type="project" value="UniProtKB-KW"/>
</dbReference>
<dbReference type="InterPro" id="IPR038740">
    <property type="entry name" value="BioF2-like_GNAT_dom"/>
</dbReference>
<proteinExistence type="predicted"/>
<organism evidence="3 4">
    <name type="scientific">Reinekea forsetii</name>
    <dbReference type="NCBI Taxonomy" id="1336806"/>
    <lineage>
        <taxon>Bacteria</taxon>
        <taxon>Pseudomonadati</taxon>
        <taxon>Pseudomonadota</taxon>
        <taxon>Gammaproteobacteria</taxon>
        <taxon>Oceanospirillales</taxon>
        <taxon>Saccharospirillaceae</taxon>
        <taxon>Reinekea</taxon>
    </lineage>
</organism>
<dbReference type="InterPro" id="IPR017469">
    <property type="entry name" value="PEP-CTERM_FemAB-rel"/>
</dbReference>
<sequence length="466" mass="52283">MDVKKILKDPQAYNASLATPLAEQVYGELKDLQQQSQALAKKLKKMQADKGRLASLFKAASANAVQLTALKLQMHSISCTVRDTELAIAQIRLATTRLLQESAPATRTQLPSRFTRTLAHYGKNIAWRWLEDPQDPLWQNFVQQQADLASVYHLPVIHNTIQTAFGHRCKILLALDSGTVVGGLPVTLMRSRLFGRQAVSVGFFNYGGPLTAYRDIAEQLIAQSRNLVTTDALDQIEIRTTLAGLPFPCVDEKVSMIRRLPERDADLEAELGAKVRAQVNKAKTSKPAVRFGGAELLDDFYRVFAHNMRDLGTPVYSKVWFAQLLAARELKASLVVCYLDAKAVSVGFLLGYQEVLEIPWASTLRSVNGLNMNMWMYRQILTHAIAEGYGFFDFGRSTQDANTYKFKKQWGALPVAHYWYYPTTIGTASRSHNPDNPKLKLLIKLWQKLPVWLTKIIGPPIIKNIP</sequence>
<dbReference type="AlphaFoldDB" id="A0A2K8KKB5"/>
<feature type="coiled-coil region" evidence="1">
    <location>
        <begin position="22"/>
        <end position="49"/>
    </location>
</feature>
<dbReference type="EMBL" id="CP011797">
    <property type="protein sequence ID" value="ATX75427.1"/>
    <property type="molecule type" value="Genomic_DNA"/>
</dbReference>
<dbReference type="SUPFAM" id="SSF55729">
    <property type="entry name" value="Acyl-CoA N-acyltransferases (Nat)"/>
    <property type="match status" value="1"/>
</dbReference>
<protein>
    <submittedName>
        <fullName evidence="3">N-acetyltransferase, GNAT family</fullName>
    </submittedName>
</protein>
<accession>A0A2K8KKB5</accession>
<dbReference type="RefSeq" id="WP_100255832.1">
    <property type="nucleotide sequence ID" value="NZ_CP011797.1"/>
</dbReference>
<feature type="domain" description="BioF2-like acetyltransferase" evidence="2">
    <location>
        <begin position="274"/>
        <end position="405"/>
    </location>
</feature>
<gene>
    <name evidence="3" type="ORF">REIFOR_00250</name>
</gene>
<evidence type="ECO:0000256" key="1">
    <source>
        <dbReference type="SAM" id="Coils"/>
    </source>
</evidence>
<dbReference type="Proteomes" id="UP000229757">
    <property type="component" value="Chromosome"/>
</dbReference>
<evidence type="ECO:0000313" key="3">
    <source>
        <dbReference type="EMBL" id="ATX75427.1"/>
    </source>
</evidence>
<keyword evidence="4" id="KW-1185">Reference proteome</keyword>
<reference evidence="3 4" key="1">
    <citation type="journal article" date="2017" name="Environ. Microbiol.">
        <title>Genomic and physiological analyses of 'Reinekea forsetii' reveal a versatile opportunistic lifestyle during spring algae blooms.</title>
        <authorList>
            <person name="Avci B."/>
            <person name="Hahnke R.L."/>
            <person name="Chafee M."/>
            <person name="Fischer T."/>
            <person name="Gruber-Vodicka H."/>
            <person name="Tegetmeyer H.E."/>
            <person name="Harder J."/>
            <person name="Fuchs B.M."/>
            <person name="Amann R.I."/>
            <person name="Teeling H."/>
        </authorList>
    </citation>
    <scope>NUCLEOTIDE SEQUENCE [LARGE SCALE GENOMIC DNA]</scope>
    <source>
        <strain evidence="3 4">Hel1_31_D35</strain>
    </source>
</reference>
<dbReference type="Pfam" id="PF13480">
    <property type="entry name" value="Acetyltransf_6"/>
    <property type="match status" value="1"/>
</dbReference>
<name>A0A2K8KKB5_9GAMM</name>
<dbReference type="InterPro" id="IPR016181">
    <property type="entry name" value="Acyl_CoA_acyltransferase"/>
</dbReference>
<dbReference type="Gene3D" id="3.40.630.30">
    <property type="match status" value="1"/>
</dbReference>
<evidence type="ECO:0000313" key="4">
    <source>
        <dbReference type="Proteomes" id="UP000229757"/>
    </source>
</evidence>
<dbReference type="NCBIfam" id="TIGR03019">
    <property type="entry name" value="pepcterm_femAB"/>
    <property type="match status" value="1"/>
</dbReference>
<dbReference type="KEGG" id="rfo:REIFOR_00250"/>